<evidence type="ECO:0000313" key="2">
    <source>
        <dbReference type="Proteomes" id="UP001597399"/>
    </source>
</evidence>
<reference evidence="2" key="1">
    <citation type="journal article" date="2019" name="Int. J. Syst. Evol. Microbiol.">
        <title>The Global Catalogue of Microorganisms (GCM) 10K type strain sequencing project: providing services to taxonomists for standard genome sequencing and annotation.</title>
        <authorList>
            <consortium name="The Broad Institute Genomics Platform"/>
            <consortium name="The Broad Institute Genome Sequencing Center for Infectious Disease"/>
            <person name="Wu L."/>
            <person name="Ma J."/>
        </authorList>
    </citation>
    <scope>NUCLEOTIDE SEQUENCE [LARGE SCALE GENOMIC DNA]</scope>
    <source>
        <strain evidence="2">TISTR 2466</strain>
    </source>
</reference>
<evidence type="ECO:0000313" key="1">
    <source>
        <dbReference type="EMBL" id="MFD2692516.1"/>
    </source>
</evidence>
<proteinExistence type="predicted"/>
<dbReference type="InterPro" id="IPR008489">
    <property type="entry name" value="DUF771"/>
</dbReference>
<dbReference type="Pfam" id="PF05595">
    <property type="entry name" value="DUF771"/>
    <property type="match status" value="1"/>
</dbReference>
<organism evidence="1 2">
    <name type="scientific">Sporolactobacillus shoreicorticis</name>
    <dbReference type="NCBI Taxonomy" id="1923877"/>
    <lineage>
        <taxon>Bacteria</taxon>
        <taxon>Bacillati</taxon>
        <taxon>Bacillota</taxon>
        <taxon>Bacilli</taxon>
        <taxon>Bacillales</taxon>
        <taxon>Sporolactobacillaceae</taxon>
        <taxon>Sporolactobacillus</taxon>
    </lineage>
</organism>
<comment type="caution">
    <text evidence="1">The sequence shown here is derived from an EMBL/GenBank/DDBJ whole genome shotgun (WGS) entry which is preliminary data.</text>
</comment>
<keyword evidence="2" id="KW-1185">Reference proteome</keyword>
<sequence length="105" mass="12726">MVNLEGVQVILNEDFLKAEVQKLIRTEMVWWHMDDLRAKTGKSQNWLKDNILYQPRFRKELETFTHFPEAQGDKWCFIADKMEQFLKLHFRDIFIPENSKVRRLG</sequence>
<dbReference type="EMBL" id="JBHUMQ010000003">
    <property type="protein sequence ID" value="MFD2692516.1"/>
    <property type="molecule type" value="Genomic_DNA"/>
</dbReference>
<dbReference type="Proteomes" id="UP001597399">
    <property type="component" value="Unassembled WGS sequence"/>
</dbReference>
<gene>
    <name evidence="1" type="ORF">ACFSUE_02500</name>
</gene>
<name>A0ABW5RYK0_9BACL</name>
<accession>A0ABW5RYK0</accession>
<protein>
    <submittedName>
        <fullName evidence="1">DUF771 domain-containing protein</fullName>
    </submittedName>
</protein>